<reference evidence="1 2" key="1">
    <citation type="submission" date="2024-07" db="EMBL/GenBank/DDBJ databases">
        <title>Genomic Encyclopedia of Type Strains, Phase V (KMG-V): Genome sequencing to study the core and pangenomes of soil and plant-associated prokaryotes.</title>
        <authorList>
            <person name="Whitman W."/>
        </authorList>
    </citation>
    <scope>NUCLEOTIDE SEQUENCE [LARGE SCALE GENOMIC DNA]</scope>
    <source>
        <strain evidence="1 2">USDA 415</strain>
    </source>
</reference>
<gene>
    <name evidence="1" type="ORF">ABIF29_001429</name>
</gene>
<keyword evidence="2" id="KW-1185">Reference proteome</keyword>
<evidence type="ECO:0000313" key="2">
    <source>
        <dbReference type="Proteomes" id="UP001565471"/>
    </source>
</evidence>
<protein>
    <submittedName>
        <fullName evidence="1">Uncharacterized protein</fullName>
    </submittedName>
</protein>
<organism evidence="1 2">
    <name type="scientific">Bradyrhizobium elkanii</name>
    <dbReference type="NCBI Taxonomy" id="29448"/>
    <lineage>
        <taxon>Bacteria</taxon>
        <taxon>Pseudomonadati</taxon>
        <taxon>Pseudomonadota</taxon>
        <taxon>Alphaproteobacteria</taxon>
        <taxon>Hyphomicrobiales</taxon>
        <taxon>Nitrobacteraceae</taxon>
        <taxon>Bradyrhizobium</taxon>
    </lineage>
</organism>
<dbReference type="EMBL" id="JBGBZA010000002">
    <property type="protein sequence ID" value="MEY9314630.1"/>
    <property type="molecule type" value="Genomic_DNA"/>
</dbReference>
<sequence length="89" mass="10665">MKEVPAPHIQYDEQTTGQEQFEKAFDIIFEEVLRRRRHSTPTDSTPIGEHWFTRGSMRHSNVGCGRFTARLIRRHCWHRRVTLKMSWQA</sequence>
<name>A0ABV4EU31_BRAEL</name>
<dbReference type="RefSeq" id="WP_125459333.1">
    <property type="nucleotide sequence ID" value="NZ_CP126026.1"/>
</dbReference>
<proteinExistence type="predicted"/>
<accession>A0ABV4EU31</accession>
<evidence type="ECO:0000313" key="1">
    <source>
        <dbReference type="EMBL" id="MEY9314630.1"/>
    </source>
</evidence>
<comment type="caution">
    <text evidence="1">The sequence shown here is derived from an EMBL/GenBank/DDBJ whole genome shotgun (WGS) entry which is preliminary data.</text>
</comment>
<dbReference type="Proteomes" id="UP001565471">
    <property type="component" value="Unassembled WGS sequence"/>
</dbReference>